<evidence type="ECO:0000256" key="2">
    <source>
        <dbReference type="ARBA" id="ARBA00022729"/>
    </source>
</evidence>
<comment type="caution">
    <text evidence="4">The sequence shown here is derived from an EMBL/GenBank/DDBJ whole genome shotgun (WGS) entry which is preliminary data.</text>
</comment>
<organism evidence="4 5">
    <name type="scientific">Streptoalloteichus tenebrarius (strain ATCC 17920 / DSM 40477 / JCM 4838 / CBS 697.72 / NBRC 16177 / NCIMB 11028 / NRRL B-12390 / A12253. 1 / ISP 5477)</name>
    <name type="common">Streptomyces tenebrarius</name>
    <dbReference type="NCBI Taxonomy" id="1933"/>
    <lineage>
        <taxon>Bacteria</taxon>
        <taxon>Bacillati</taxon>
        <taxon>Actinomycetota</taxon>
        <taxon>Actinomycetes</taxon>
        <taxon>Pseudonocardiales</taxon>
        <taxon>Pseudonocardiaceae</taxon>
        <taxon>Streptoalloteichus</taxon>
    </lineage>
</organism>
<dbReference type="Pfam" id="PF13458">
    <property type="entry name" value="Peripla_BP_6"/>
    <property type="match status" value="1"/>
</dbReference>
<dbReference type="EMBL" id="JAMTCP010000004">
    <property type="protein sequence ID" value="MCP2257651.1"/>
    <property type="molecule type" value="Genomic_DNA"/>
</dbReference>
<keyword evidence="5" id="KW-1185">Reference proteome</keyword>
<comment type="similarity">
    <text evidence="1">Belongs to the leucine-binding protein family.</text>
</comment>
<dbReference type="Gene3D" id="3.40.50.2300">
    <property type="match status" value="2"/>
</dbReference>
<dbReference type="InterPro" id="IPR051010">
    <property type="entry name" value="BCAA_transport"/>
</dbReference>
<sequence length="419" mass="44782">MIIETSSPTSRVPTVGVVVHRTGRLRSLGDPLLFVLDDLVRRWDRQGHPVVFAVVDSGSTPEGAVAAVEVLADREDVGVVVTLAGSHTVPAVARTCARRGVPCVSTMLPWQVYRRQSELGADEGRVFHFAWGLDDIAWAFGEMWRAAGVAEVGCLWNDDVQGRALRSAEGGFVSTAQASGFGLVDLEAYRESESDFVEQVEALVASGMRAVTSAGTPQDLARFWGAARAEEVRLRLLTSSRWLTYPFGAAQAGVDGVATVVSWSPRGATRSSLGVGGAEELARTYEEVTGRPWLQPLGLAHALVEVAVHAVTAAADPRDRGVVAEVLAGACVETVAGRLDWTRGPAPGVARCRWRVGSGGVGVRGGSWCWWPTALGRMCRWRVSCAFWTESSCESSRLGLLGWVFSAGRGLSPVGQGRR</sequence>
<dbReference type="PANTHER" id="PTHR30483">
    <property type="entry name" value="LEUCINE-SPECIFIC-BINDING PROTEIN"/>
    <property type="match status" value="1"/>
</dbReference>
<dbReference type="Proteomes" id="UP001205311">
    <property type="component" value="Unassembled WGS sequence"/>
</dbReference>
<name>A0ABT1HQ59_STRSD</name>
<keyword evidence="2" id="KW-0732">Signal</keyword>
<dbReference type="PANTHER" id="PTHR30483:SF6">
    <property type="entry name" value="PERIPLASMIC BINDING PROTEIN OF ABC TRANSPORTER FOR NATURAL AMINO ACIDS"/>
    <property type="match status" value="1"/>
</dbReference>
<protein>
    <submittedName>
        <fullName evidence="4">Branched-chain amino acid transport system substrate-binding protein</fullName>
    </submittedName>
</protein>
<evidence type="ECO:0000313" key="4">
    <source>
        <dbReference type="EMBL" id="MCP2257651.1"/>
    </source>
</evidence>
<gene>
    <name evidence="4" type="ORF">LX15_001336</name>
</gene>
<accession>A0ABT1HQ59</accession>
<proteinExistence type="inferred from homology"/>
<dbReference type="InterPro" id="IPR028082">
    <property type="entry name" value="Peripla_BP_I"/>
</dbReference>
<feature type="domain" description="Leucine-binding protein" evidence="3">
    <location>
        <begin position="14"/>
        <end position="343"/>
    </location>
</feature>
<dbReference type="InterPro" id="IPR028081">
    <property type="entry name" value="Leu-bd"/>
</dbReference>
<dbReference type="SUPFAM" id="SSF53822">
    <property type="entry name" value="Periplasmic binding protein-like I"/>
    <property type="match status" value="1"/>
</dbReference>
<evidence type="ECO:0000256" key="1">
    <source>
        <dbReference type="ARBA" id="ARBA00010062"/>
    </source>
</evidence>
<evidence type="ECO:0000259" key="3">
    <source>
        <dbReference type="Pfam" id="PF13458"/>
    </source>
</evidence>
<evidence type="ECO:0000313" key="5">
    <source>
        <dbReference type="Proteomes" id="UP001205311"/>
    </source>
</evidence>
<reference evidence="4 5" key="1">
    <citation type="submission" date="2022-06" db="EMBL/GenBank/DDBJ databases">
        <title>Genomic Encyclopedia of Archaeal and Bacterial Type Strains, Phase II (KMG-II): from individual species to whole genera.</title>
        <authorList>
            <person name="Goeker M."/>
        </authorList>
    </citation>
    <scope>NUCLEOTIDE SEQUENCE [LARGE SCALE GENOMIC DNA]</scope>
    <source>
        <strain evidence="4 5">DSM 40477</strain>
    </source>
</reference>